<evidence type="ECO:0000313" key="2">
    <source>
        <dbReference type="EMBL" id="KAF1922723.1"/>
    </source>
</evidence>
<evidence type="ECO:0000256" key="1">
    <source>
        <dbReference type="SAM" id="MobiDB-lite"/>
    </source>
</evidence>
<evidence type="ECO:0000313" key="3">
    <source>
        <dbReference type="Proteomes" id="UP000800082"/>
    </source>
</evidence>
<dbReference type="AlphaFoldDB" id="A0A6A5R509"/>
<dbReference type="EMBL" id="ML979016">
    <property type="protein sequence ID" value="KAF1922723.1"/>
    <property type="molecule type" value="Genomic_DNA"/>
</dbReference>
<feature type="compositionally biased region" description="Basic and acidic residues" evidence="1">
    <location>
        <begin position="150"/>
        <end position="162"/>
    </location>
</feature>
<dbReference type="Proteomes" id="UP000800082">
    <property type="component" value="Unassembled WGS sequence"/>
</dbReference>
<feature type="compositionally biased region" description="Polar residues" evidence="1">
    <location>
        <begin position="12"/>
        <end position="24"/>
    </location>
</feature>
<dbReference type="RefSeq" id="XP_033442976.1">
    <property type="nucleotide sequence ID" value="XM_033590368.1"/>
</dbReference>
<sequence length="567" mass="63209">MAQSQPEKHPEYSSTEHSSTPTVDTTHKAEPPCTPRRVIDVFIRDGVGYVEVALYRESKAINPERTVYEHFPQTFTVDVFKQTFVGPQHGRLQEQLNEKIAELKSNEAGDEKASTWNQRLTCWLHCVFLCFPAVRERSNGRPPDPIQVGDMERRNTINKDDTDSQVASGSSVAEQKRVSRQPDRVAMMGCTWQVASTEQSDQNLQTSTQQLLPFRPTTACDRQSAHSVNTSLSVGDTVIWVESLKATRSGVWATKILVRRNQECLFLRRDISFEELCLGREDNIEGVVGSFDYSIALSLHWYRRDVQYAIYTGPPIEQVVAASQYRQVLKKGGIVSNLVIVKSYEYVSHSDPRTDALCTNPDKDAVYAGHDASSEKMTVAPNRKKVSCKIVSDRTSIFDGGAIGNAEADSQMNAIVDCIRAHNTAPVPHKTCTLDLPVYLSEFKASTRVKICLPILAARGLALNSLGSITGYLTAFRWSRSCSIPVRTECQELLESLAKVAKDLLPVIRDEATKTFLVLLSRLGEQVLLKGVWFEFCGLGSKKAVVRHEGEMQTIDLDVVAKYLSKG</sequence>
<proteinExistence type="predicted"/>
<feature type="compositionally biased region" description="Polar residues" evidence="1">
    <location>
        <begin position="164"/>
        <end position="173"/>
    </location>
</feature>
<feature type="compositionally biased region" description="Basic and acidic residues" evidence="1">
    <location>
        <begin position="1"/>
        <end position="11"/>
    </location>
</feature>
<protein>
    <submittedName>
        <fullName evidence="2">Uncharacterized protein</fullName>
    </submittedName>
</protein>
<feature type="region of interest" description="Disordered" evidence="1">
    <location>
        <begin position="139"/>
        <end position="180"/>
    </location>
</feature>
<dbReference type="GeneID" id="54348033"/>
<dbReference type="OrthoDB" id="10591714at2759"/>
<feature type="region of interest" description="Disordered" evidence="1">
    <location>
        <begin position="1"/>
        <end position="32"/>
    </location>
</feature>
<name>A0A6A5R509_9PLEO</name>
<reference evidence="2" key="1">
    <citation type="journal article" date="2020" name="Stud. Mycol.">
        <title>101 Dothideomycetes genomes: a test case for predicting lifestyles and emergence of pathogens.</title>
        <authorList>
            <person name="Haridas S."/>
            <person name="Albert R."/>
            <person name="Binder M."/>
            <person name="Bloem J."/>
            <person name="Labutti K."/>
            <person name="Salamov A."/>
            <person name="Andreopoulos B."/>
            <person name="Baker S."/>
            <person name="Barry K."/>
            <person name="Bills G."/>
            <person name="Bluhm B."/>
            <person name="Cannon C."/>
            <person name="Castanera R."/>
            <person name="Culley D."/>
            <person name="Daum C."/>
            <person name="Ezra D."/>
            <person name="Gonzalez J."/>
            <person name="Henrissat B."/>
            <person name="Kuo A."/>
            <person name="Liang C."/>
            <person name="Lipzen A."/>
            <person name="Lutzoni F."/>
            <person name="Magnuson J."/>
            <person name="Mondo S."/>
            <person name="Nolan M."/>
            <person name="Ohm R."/>
            <person name="Pangilinan J."/>
            <person name="Park H.-J."/>
            <person name="Ramirez L."/>
            <person name="Alfaro M."/>
            <person name="Sun H."/>
            <person name="Tritt A."/>
            <person name="Yoshinaga Y."/>
            <person name="Zwiers L.-H."/>
            <person name="Turgeon B."/>
            <person name="Goodwin S."/>
            <person name="Spatafora J."/>
            <person name="Crous P."/>
            <person name="Grigoriev I."/>
        </authorList>
    </citation>
    <scope>NUCLEOTIDE SEQUENCE</scope>
    <source>
        <strain evidence="2">CBS 183.55</strain>
    </source>
</reference>
<accession>A0A6A5R509</accession>
<gene>
    <name evidence="2" type="ORF">M421DRAFT_409510</name>
</gene>
<organism evidence="2 3">
    <name type="scientific">Didymella exigua CBS 183.55</name>
    <dbReference type="NCBI Taxonomy" id="1150837"/>
    <lineage>
        <taxon>Eukaryota</taxon>
        <taxon>Fungi</taxon>
        <taxon>Dikarya</taxon>
        <taxon>Ascomycota</taxon>
        <taxon>Pezizomycotina</taxon>
        <taxon>Dothideomycetes</taxon>
        <taxon>Pleosporomycetidae</taxon>
        <taxon>Pleosporales</taxon>
        <taxon>Pleosporineae</taxon>
        <taxon>Didymellaceae</taxon>
        <taxon>Didymella</taxon>
    </lineage>
</organism>
<keyword evidence="3" id="KW-1185">Reference proteome</keyword>